<evidence type="ECO:0000313" key="3">
    <source>
        <dbReference type="Proteomes" id="UP000567179"/>
    </source>
</evidence>
<protein>
    <submittedName>
        <fullName evidence="2">Uncharacterized protein</fullName>
    </submittedName>
</protein>
<feature type="region of interest" description="Disordered" evidence="1">
    <location>
        <begin position="185"/>
        <end position="223"/>
    </location>
</feature>
<organism evidence="2 3">
    <name type="scientific">Psilocybe cf. subviscida</name>
    <dbReference type="NCBI Taxonomy" id="2480587"/>
    <lineage>
        <taxon>Eukaryota</taxon>
        <taxon>Fungi</taxon>
        <taxon>Dikarya</taxon>
        <taxon>Basidiomycota</taxon>
        <taxon>Agaricomycotina</taxon>
        <taxon>Agaricomycetes</taxon>
        <taxon>Agaricomycetidae</taxon>
        <taxon>Agaricales</taxon>
        <taxon>Agaricineae</taxon>
        <taxon>Strophariaceae</taxon>
        <taxon>Psilocybe</taxon>
    </lineage>
</organism>
<keyword evidence="3" id="KW-1185">Reference proteome</keyword>
<dbReference type="AlphaFoldDB" id="A0A8H5ERL6"/>
<feature type="compositionally biased region" description="Pro residues" evidence="1">
    <location>
        <begin position="19"/>
        <end position="30"/>
    </location>
</feature>
<dbReference type="EMBL" id="JAACJJ010000058">
    <property type="protein sequence ID" value="KAF5309850.1"/>
    <property type="molecule type" value="Genomic_DNA"/>
</dbReference>
<accession>A0A8H5ERL6</accession>
<name>A0A8H5ERL6_9AGAR</name>
<feature type="region of interest" description="Disordered" evidence="1">
    <location>
        <begin position="1"/>
        <end position="35"/>
    </location>
</feature>
<evidence type="ECO:0000256" key="1">
    <source>
        <dbReference type="SAM" id="MobiDB-lite"/>
    </source>
</evidence>
<evidence type="ECO:0000313" key="2">
    <source>
        <dbReference type="EMBL" id="KAF5309850.1"/>
    </source>
</evidence>
<proteinExistence type="predicted"/>
<gene>
    <name evidence="2" type="ORF">D9619_010344</name>
</gene>
<sequence>MSGNEAGLRTSPPRSSPSLKPPPPPPPPPCLRKGAEHGGHYAPSCFALKSNAAATLVSPRLAECRRRLSQPTTTHTHTRIATPFLETGSGRASLVARILVSSLLPTMTPLTRRWSSAYQSLLNFFPAADTCVVLPLPIALSTGTISMRVLVLLLSRTPARALVRAEPGSTIAPTLAMMYHGPRRVQGHRRQPPTPRVNLCDQPQTGSIANLRGASAGAETRAA</sequence>
<dbReference type="Proteomes" id="UP000567179">
    <property type="component" value="Unassembled WGS sequence"/>
</dbReference>
<reference evidence="2 3" key="1">
    <citation type="journal article" date="2020" name="ISME J.">
        <title>Uncovering the hidden diversity of litter-decomposition mechanisms in mushroom-forming fungi.</title>
        <authorList>
            <person name="Floudas D."/>
            <person name="Bentzer J."/>
            <person name="Ahren D."/>
            <person name="Johansson T."/>
            <person name="Persson P."/>
            <person name="Tunlid A."/>
        </authorList>
    </citation>
    <scope>NUCLEOTIDE SEQUENCE [LARGE SCALE GENOMIC DNA]</scope>
    <source>
        <strain evidence="2 3">CBS 101986</strain>
    </source>
</reference>
<comment type="caution">
    <text evidence="2">The sequence shown here is derived from an EMBL/GenBank/DDBJ whole genome shotgun (WGS) entry which is preliminary data.</text>
</comment>